<evidence type="ECO:0000256" key="4">
    <source>
        <dbReference type="ARBA" id="ARBA00022729"/>
    </source>
</evidence>
<dbReference type="PANTHER" id="PTHR32448">
    <property type="entry name" value="OS08G0158400 PROTEIN"/>
    <property type="match status" value="1"/>
</dbReference>
<dbReference type="InterPro" id="IPR006094">
    <property type="entry name" value="Oxid_FAD_bind_N"/>
</dbReference>
<dbReference type="PROSITE" id="PS51387">
    <property type="entry name" value="FAD_PCMH"/>
    <property type="match status" value="1"/>
</dbReference>
<dbReference type="InterPro" id="IPR016166">
    <property type="entry name" value="FAD-bd_PCMH"/>
</dbReference>
<dbReference type="GO" id="GO:0016491">
    <property type="term" value="F:oxidoreductase activity"/>
    <property type="evidence" value="ECO:0007669"/>
    <property type="project" value="InterPro"/>
</dbReference>
<accession>A0A8B8J6X1</accession>
<keyword evidence="3" id="KW-0285">Flavoprotein</keyword>
<keyword evidence="8" id="KW-1185">Reference proteome</keyword>
<evidence type="ECO:0000259" key="7">
    <source>
        <dbReference type="PROSITE" id="PS51387"/>
    </source>
</evidence>
<keyword evidence="4" id="KW-0732">Signal</keyword>
<dbReference type="KEGG" id="pda:103711452"/>
<proteinExistence type="inferred from homology"/>
<reference evidence="9" key="1">
    <citation type="submission" date="2025-08" db="UniProtKB">
        <authorList>
            <consortium name="RefSeq"/>
        </authorList>
    </citation>
    <scope>IDENTIFICATION</scope>
    <source>
        <tissue evidence="9">Young leaves</tissue>
    </source>
</reference>
<dbReference type="GO" id="GO:0071949">
    <property type="term" value="F:FAD binding"/>
    <property type="evidence" value="ECO:0007669"/>
    <property type="project" value="InterPro"/>
</dbReference>
<dbReference type="Pfam" id="PF08031">
    <property type="entry name" value="BBE"/>
    <property type="match status" value="1"/>
</dbReference>
<keyword evidence="5" id="KW-0274">FAD</keyword>
<dbReference type="InterPro" id="IPR016169">
    <property type="entry name" value="FAD-bd_PCMH_sub2"/>
</dbReference>
<dbReference type="RefSeq" id="XP_026662162.2">
    <property type="nucleotide sequence ID" value="XM_026806361.2"/>
</dbReference>
<dbReference type="AlphaFoldDB" id="A0A8B8J6X1"/>
<gene>
    <name evidence="9" type="primary">LOC103711452</name>
</gene>
<organism evidence="8 9">
    <name type="scientific">Phoenix dactylifera</name>
    <name type="common">Date palm</name>
    <dbReference type="NCBI Taxonomy" id="42345"/>
    <lineage>
        <taxon>Eukaryota</taxon>
        <taxon>Viridiplantae</taxon>
        <taxon>Streptophyta</taxon>
        <taxon>Embryophyta</taxon>
        <taxon>Tracheophyta</taxon>
        <taxon>Spermatophyta</taxon>
        <taxon>Magnoliopsida</taxon>
        <taxon>Liliopsida</taxon>
        <taxon>Arecaceae</taxon>
        <taxon>Coryphoideae</taxon>
        <taxon>Phoeniceae</taxon>
        <taxon>Phoenix</taxon>
    </lineage>
</organism>
<dbReference type="Proteomes" id="UP000228380">
    <property type="component" value="Unplaced"/>
</dbReference>
<dbReference type="Pfam" id="PF01565">
    <property type="entry name" value="FAD_binding_4"/>
    <property type="match status" value="1"/>
</dbReference>
<dbReference type="Gene3D" id="3.30.43.10">
    <property type="entry name" value="Uridine Diphospho-n-acetylenolpyruvylglucosamine Reductase, domain 2"/>
    <property type="match status" value="1"/>
</dbReference>
<evidence type="ECO:0000256" key="3">
    <source>
        <dbReference type="ARBA" id="ARBA00022630"/>
    </source>
</evidence>
<name>A0A8B8J6X1_PHODC</name>
<dbReference type="SUPFAM" id="SSF56176">
    <property type="entry name" value="FAD-binding/transporter-associated domain-like"/>
    <property type="match status" value="1"/>
</dbReference>
<sequence length="512" mass="57924">MYWAAPALYSSLLESSIKNLRFASPSSSKPRFIVVPTNESHIQASVICCRSHRLSIRTQSGGHDYEGLSFRSEDDEEPFVLVDLANLRSVSVDVQDNVAWVQAGATLGELYYWIAKKSSTHAFPAGLCPSVGVGGHFSGGGFGTLLRKYGLSADNILDAKLVDADGRLLDRESMGEDLFWAIRGGGGASFGVIVSWKIRLVPVPQRVTVFTICKNLEQGAAVELINKWQYIAHKLPEDLYLKIDIRPLDWVGKEKAAVFLSLFLGKCGELLQYMGDSFPELGLKREDCREMSWIESVIYFASFYLSGDTMEALLHSRSQPKEFYKGKSDYVKEPIPLSGWEGICQRLLERENSTMVLTPHGGRMGEISEREIPYPHREGTLYNIHYAVWWDDGGASENNLGWIRRLHRHMTPYVSKHPRAAYLNYRDLDLGRNEKGNTSYATAEVWGRKYFKDNFKRLAIVKAKVDPENFFRNEQSIPPFHAKKGDEGWFQGVRFRPQTINKPHALINNKLT</sequence>
<evidence type="ECO:0000256" key="6">
    <source>
        <dbReference type="ARBA" id="ARBA00023180"/>
    </source>
</evidence>
<evidence type="ECO:0000256" key="1">
    <source>
        <dbReference type="ARBA" id="ARBA00001974"/>
    </source>
</evidence>
<evidence type="ECO:0000313" key="9">
    <source>
        <dbReference type="RefSeq" id="XP_026662162.2"/>
    </source>
</evidence>
<dbReference type="Gene3D" id="3.30.465.10">
    <property type="match status" value="1"/>
</dbReference>
<dbReference type="Gene3D" id="3.40.462.20">
    <property type="match status" value="1"/>
</dbReference>
<keyword evidence="6" id="KW-0325">Glycoprotein</keyword>
<evidence type="ECO:0000256" key="2">
    <source>
        <dbReference type="ARBA" id="ARBA00005466"/>
    </source>
</evidence>
<dbReference type="InterPro" id="IPR016167">
    <property type="entry name" value="FAD-bd_PCMH_sub1"/>
</dbReference>
<protein>
    <submittedName>
        <fullName evidence="9">Berberine bridge enzyme-like 26</fullName>
    </submittedName>
</protein>
<dbReference type="OrthoDB" id="407275at2759"/>
<evidence type="ECO:0000313" key="8">
    <source>
        <dbReference type="Proteomes" id="UP000228380"/>
    </source>
</evidence>
<comment type="cofactor">
    <cofactor evidence="1">
        <name>FAD</name>
        <dbReference type="ChEBI" id="CHEBI:57692"/>
    </cofactor>
</comment>
<evidence type="ECO:0000256" key="5">
    <source>
        <dbReference type="ARBA" id="ARBA00022827"/>
    </source>
</evidence>
<dbReference type="InterPro" id="IPR036318">
    <property type="entry name" value="FAD-bd_PCMH-like_sf"/>
</dbReference>
<dbReference type="GeneID" id="103711452"/>
<comment type="similarity">
    <text evidence="2">Belongs to the oxygen-dependent FAD-linked oxidoreductase family.</text>
</comment>
<dbReference type="InterPro" id="IPR012951">
    <property type="entry name" value="BBE"/>
</dbReference>
<feature type="domain" description="FAD-binding PCMH-type" evidence="7">
    <location>
        <begin position="26"/>
        <end position="203"/>
    </location>
</feature>